<dbReference type="InterPro" id="IPR045039">
    <property type="entry name" value="NSI-like"/>
</dbReference>
<dbReference type="PANTHER" id="PTHR43626">
    <property type="entry name" value="ACYL-COA N-ACYLTRANSFERASE"/>
    <property type="match status" value="1"/>
</dbReference>
<evidence type="ECO:0000313" key="5">
    <source>
        <dbReference type="Proteomes" id="UP000320481"/>
    </source>
</evidence>
<dbReference type="Gene3D" id="3.40.630.30">
    <property type="match status" value="1"/>
</dbReference>
<sequence length="131" mass="14581">MYRIDEVLPSVREYRDLRASVGWGSPSPTDCGVALEATQFGVVARHREQAVGMARLVGDKTLYLLIVDVAVHPDHQGSGLGRSMVRRLVEWAKVQGTRNTLLVASPEIVPFYESLDFSLDTSHLMKRAFNP</sequence>
<evidence type="ECO:0000256" key="1">
    <source>
        <dbReference type="ARBA" id="ARBA00022679"/>
    </source>
</evidence>
<gene>
    <name evidence="4" type="ORF">FRZ03_15370</name>
</gene>
<protein>
    <submittedName>
        <fullName evidence="4">GNAT family N-acetyltransferase</fullName>
    </submittedName>
</protein>
<dbReference type="SUPFAM" id="SSF55729">
    <property type="entry name" value="Acyl-CoA N-acyltransferases (Nat)"/>
    <property type="match status" value="1"/>
</dbReference>
<keyword evidence="1 4" id="KW-0808">Transferase</keyword>
<accession>A0A5C6JUH5</accession>
<dbReference type="RefSeq" id="WP_146465709.1">
    <property type="nucleotide sequence ID" value="NZ_VOGW01000087.1"/>
</dbReference>
<keyword evidence="5" id="KW-1185">Reference proteome</keyword>
<organism evidence="4 5">
    <name type="scientific">Streptomyces misionensis</name>
    <dbReference type="NCBI Taxonomy" id="67331"/>
    <lineage>
        <taxon>Bacteria</taxon>
        <taxon>Bacillati</taxon>
        <taxon>Actinomycetota</taxon>
        <taxon>Actinomycetes</taxon>
        <taxon>Kitasatosporales</taxon>
        <taxon>Streptomycetaceae</taxon>
        <taxon>Streptomyces</taxon>
    </lineage>
</organism>
<dbReference type="InterPro" id="IPR016181">
    <property type="entry name" value="Acyl_CoA_acyltransferase"/>
</dbReference>
<dbReference type="Proteomes" id="UP000320481">
    <property type="component" value="Unassembled WGS sequence"/>
</dbReference>
<keyword evidence="2" id="KW-0012">Acyltransferase</keyword>
<dbReference type="AlphaFoldDB" id="A0A5C6JUH5"/>
<dbReference type="EMBL" id="VOGW01000087">
    <property type="protein sequence ID" value="TWV45995.1"/>
    <property type="molecule type" value="Genomic_DNA"/>
</dbReference>
<evidence type="ECO:0000313" key="4">
    <source>
        <dbReference type="EMBL" id="TWV45995.1"/>
    </source>
</evidence>
<dbReference type="PANTHER" id="PTHR43626:SF4">
    <property type="entry name" value="GCN5-RELATED N-ACETYLTRANSFERASE 2, CHLOROPLASTIC"/>
    <property type="match status" value="1"/>
</dbReference>
<dbReference type="GO" id="GO:0005737">
    <property type="term" value="C:cytoplasm"/>
    <property type="evidence" value="ECO:0007669"/>
    <property type="project" value="TreeGrafter"/>
</dbReference>
<dbReference type="PROSITE" id="PS51186">
    <property type="entry name" value="GNAT"/>
    <property type="match status" value="1"/>
</dbReference>
<proteinExistence type="predicted"/>
<comment type="caution">
    <text evidence="4">The sequence shown here is derived from an EMBL/GenBank/DDBJ whole genome shotgun (WGS) entry which is preliminary data.</text>
</comment>
<name>A0A5C6JUH5_9ACTN</name>
<evidence type="ECO:0000256" key="2">
    <source>
        <dbReference type="ARBA" id="ARBA00023315"/>
    </source>
</evidence>
<reference evidence="4" key="1">
    <citation type="journal article" date="2019" name="Microbiol. Resour. Announc.">
        <title>Draft Genomic Sequences of Streptomyces misionensis and Streptomyces albidoflavus, bacteria applied for phytopathogen biocontrol.</title>
        <authorList>
            <person name="Pylro V."/>
            <person name="Dias A."/>
            <person name="Andreote F."/>
            <person name="Varani A."/>
            <person name="Andreote C."/>
            <person name="Bernardo E."/>
            <person name="Martins T."/>
        </authorList>
    </citation>
    <scope>NUCLEOTIDE SEQUENCE [LARGE SCALE GENOMIC DNA]</scope>
    <source>
        <strain evidence="4">66</strain>
    </source>
</reference>
<dbReference type="InterPro" id="IPR000182">
    <property type="entry name" value="GNAT_dom"/>
</dbReference>
<dbReference type="Pfam" id="PF13508">
    <property type="entry name" value="Acetyltransf_7"/>
    <property type="match status" value="1"/>
</dbReference>
<dbReference type="GO" id="GO:0008080">
    <property type="term" value="F:N-acetyltransferase activity"/>
    <property type="evidence" value="ECO:0007669"/>
    <property type="project" value="InterPro"/>
</dbReference>
<dbReference type="CDD" id="cd04301">
    <property type="entry name" value="NAT_SF"/>
    <property type="match status" value="1"/>
</dbReference>
<evidence type="ECO:0000259" key="3">
    <source>
        <dbReference type="PROSITE" id="PS51186"/>
    </source>
</evidence>
<feature type="domain" description="N-acetyltransferase" evidence="3">
    <location>
        <begin position="1"/>
        <end position="131"/>
    </location>
</feature>